<dbReference type="InterPro" id="IPR029058">
    <property type="entry name" value="AB_hydrolase_fold"/>
</dbReference>
<dbReference type="AlphaFoldDB" id="A0A7M7R9D9"/>
<dbReference type="GeneID" id="575404"/>
<dbReference type="EnsemblMetazoa" id="XM_775807">
    <property type="protein sequence ID" value="XP_780900"/>
    <property type="gene ID" value="LOC575404"/>
</dbReference>
<feature type="domain" description="Lipase" evidence="6">
    <location>
        <begin position="48"/>
        <end position="343"/>
    </location>
</feature>
<name>A0A7M7R9D9_STRPU</name>
<protein>
    <recommendedName>
        <fullName evidence="6">Lipase domain-containing protein</fullName>
    </recommendedName>
</protein>
<dbReference type="InterPro" id="IPR000734">
    <property type="entry name" value="TAG_lipase"/>
</dbReference>
<comment type="similarity">
    <text evidence="2 4">Belongs to the AB hydrolase superfamily. Lipase family.</text>
</comment>
<evidence type="ECO:0000256" key="1">
    <source>
        <dbReference type="ARBA" id="ARBA00004613"/>
    </source>
</evidence>
<dbReference type="CDD" id="cd00707">
    <property type="entry name" value="Pancreat_lipase_like"/>
    <property type="match status" value="1"/>
</dbReference>
<feature type="chain" id="PRO_5029649997" description="Lipase domain-containing protein" evidence="5">
    <location>
        <begin position="19"/>
        <end position="346"/>
    </location>
</feature>
<sequence length="346" mass="38942">MGLRTVFRLYITWTISTSLWTSVEDYFEEKVCYDDLGCFPTTFLSWHHRQPSTPIEINTTFTLFTPETRETPGESLAIDMSPQGWRNCSFDPERDTKIVIHGFQDSRLLRYSLEMQNILLDMNVNVIMVDWSKAAENLDYDQARADTRVVGVQVARLIERLTNETGVTLDSVHMIGHSLGAHTAGYAGEALAGRVGRITGLDPAGPEFRFSLTGAECRLDRTDAMFVDVIHTDGEIIIAGGFGLMDELGHQDFYPNGGYSQPGCVIDPVCDHMRSLDLFFESVSNSPTTKFASMRKATDWERMKEGDFLQCNHTVPCPNMGYWADKSKGEGVYYLETKEDSPYSLS</sequence>
<reference evidence="8" key="1">
    <citation type="submission" date="2015-02" db="EMBL/GenBank/DDBJ databases">
        <title>Genome sequencing for Strongylocentrotus purpuratus.</title>
        <authorList>
            <person name="Murali S."/>
            <person name="Liu Y."/>
            <person name="Vee V."/>
            <person name="English A."/>
            <person name="Wang M."/>
            <person name="Skinner E."/>
            <person name="Han Y."/>
            <person name="Muzny D.M."/>
            <person name="Worley K.C."/>
            <person name="Gibbs R.A."/>
        </authorList>
    </citation>
    <scope>NUCLEOTIDE SEQUENCE</scope>
</reference>
<evidence type="ECO:0000313" key="8">
    <source>
        <dbReference type="Proteomes" id="UP000007110"/>
    </source>
</evidence>
<reference evidence="7" key="2">
    <citation type="submission" date="2021-01" db="UniProtKB">
        <authorList>
            <consortium name="EnsemblMetazoa"/>
        </authorList>
    </citation>
    <scope>IDENTIFICATION</scope>
</reference>
<comment type="subcellular location">
    <subcellularLocation>
        <location evidence="1">Secreted</location>
    </subcellularLocation>
</comment>
<evidence type="ECO:0000259" key="6">
    <source>
        <dbReference type="Pfam" id="PF00151"/>
    </source>
</evidence>
<dbReference type="PANTHER" id="PTHR11610:SF178">
    <property type="entry name" value="LIPASE MEMBER H-A-LIKE PROTEIN"/>
    <property type="match status" value="1"/>
</dbReference>
<dbReference type="Proteomes" id="UP000007110">
    <property type="component" value="Unassembled WGS sequence"/>
</dbReference>
<dbReference type="PRINTS" id="PR00821">
    <property type="entry name" value="TAGLIPASE"/>
</dbReference>
<dbReference type="FunFam" id="3.40.50.1820:FF:000406">
    <property type="entry name" value="Uncharacterized protein"/>
    <property type="match status" value="1"/>
</dbReference>
<dbReference type="PANTHER" id="PTHR11610">
    <property type="entry name" value="LIPASE"/>
    <property type="match status" value="1"/>
</dbReference>
<dbReference type="SUPFAM" id="SSF53474">
    <property type="entry name" value="alpha/beta-Hydrolases"/>
    <property type="match status" value="1"/>
</dbReference>
<evidence type="ECO:0000313" key="7">
    <source>
        <dbReference type="EnsemblMetazoa" id="XP_780900"/>
    </source>
</evidence>
<dbReference type="Gene3D" id="3.40.50.1820">
    <property type="entry name" value="alpha/beta hydrolase"/>
    <property type="match status" value="1"/>
</dbReference>
<dbReference type="InterPro" id="IPR013818">
    <property type="entry name" value="Lipase"/>
</dbReference>
<feature type="signal peptide" evidence="5">
    <location>
        <begin position="1"/>
        <end position="18"/>
    </location>
</feature>
<keyword evidence="3" id="KW-0964">Secreted</keyword>
<dbReference type="InterPro" id="IPR033906">
    <property type="entry name" value="Lipase_N"/>
</dbReference>
<dbReference type="GO" id="GO:0016298">
    <property type="term" value="F:lipase activity"/>
    <property type="evidence" value="ECO:0000318"/>
    <property type="project" value="GO_Central"/>
</dbReference>
<dbReference type="InParanoid" id="A0A7M7R9D9"/>
<dbReference type="OrthoDB" id="199913at2759"/>
<evidence type="ECO:0000256" key="3">
    <source>
        <dbReference type="ARBA" id="ARBA00022525"/>
    </source>
</evidence>
<dbReference type="OMA" id="NMFQVEK"/>
<proteinExistence type="inferred from homology"/>
<dbReference type="FunCoup" id="A0A7M7R9D9">
    <property type="interactions" value="1338"/>
</dbReference>
<keyword evidence="8" id="KW-1185">Reference proteome</keyword>
<dbReference type="Pfam" id="PF00151">
    <property type="entry name" value="Lipase"/>
    <property type="match status" value="1"/>
</dbReference>
<dbReference type="KEGG" id="spu:575404"/>
<keyword evidence="5" id="KW-0732">Signal</keyword>
<dbReference type="GO" id="GO:0016042">
    <property type="term" value="P:lipid catabolic process"/>
    <property type="evidence" value="ECO:0000318"/>
    <property type="project" value="GO_Central"/>
</dbReference>
<organism evidence="7 8">
    <name type="scientific">Strongylocentrotus purpuratus</name>
    <name type="common">Purple sea urchin</name>
    <dbReference type="NCBI Taxonomy" id="7668"/>
    <lineage>
        <taxon>Eukaryota</taxon>
        <taxon>Metazoa</taxon>
        <taxon>Echinodermata</taxon>
        <taxon>Eleutherozoa</taxon>
        <taxon>Echinozoa</taxon>
        <taxon>Echinoidea</taxon>
        <taxon>Euechinoidea</taxon>
        <taxon>Echinacea</taxon>
        <taxon>Camarodonta</taxon>
        <taxon>Echinidea</taxon>
        <taxon>Strongylocentrotidae</taxon>
        <taxon>Strongylocentrotus</taxon>
    </lineage>
</organism>
<dbReference type="RefSeq" id="XP_780900.1">
    <property type="nucleotide sequence ID" value="XM_775807.5"/>
</dbReference>
<accession>A0A7M7R9D9</accession>
<evidence type="ECO:0000256" key="4">
    <source>
        <dbReference type="RuleBase" id="RU004262"/>
    </source>
</evidence>
<evidence type="ECO:0000256" key="2">
    <source>
        <dbReference type="ARBA" id="ARBA00010701"/>
    </source>
</evidence>
<dbReference type="GO" id="GO:0005615">
    <property type="term" value="C:extracellular space"/>
    <property type="evidence" value="ECO:0000318"/>
    <property type="project" value="GO_Central"/>
</dbReference>
<evidence type="ECO:0000256" key="5">
    <source>
        <dbReference type="SAM" id="SignalP"/>
    </source>
</evidence>